<dbReference type="Pfam" id="PF02687">
    <property type="entry name" value="FtsX"/>
    <property type="match status" value="2"/>
</dbReference>
<dbReference type="GO" id="GO:0022857">
    <property type="term" value="F:transmembrane transporter activity"/>
    <property type="evidence" value="ECO:0007669"/>
    <property type="project" value="TreeGrafter"/>
</dbReference>
<dbReference type="Proteomes" id="UP000596202">
    <property type="component" value="Chromosome"/>
</dbReference>
<dbReference type="OrthoDB" id="8740261at2"/>
<dbReference type="Pfam" id="PF12704">
    <property type="entry name" value="MacB_PCD"/>
    <property type="match status" value="1"/>
</dbReference>
<feature type="transmembrane region" description="Helical" evidence="6">
    <location>
        <begin position="757"/>
        <end position="775"/>
    </location>
</feature>
<feature type="transmembrane region" description="Helical" evidence="6">
    <location>
        <begin position="671"/>
        <end position="694"/>
    </location>
</feature>
<sequence>MLYSWFNTFRKNIQKSLLFFCWTILGLAIGMACLLLALFFVQDEWSYNKWIGDVDQLHEVNVTVGKEANAIVVPAAVGPQLLQQEQIENYCYYALDYIDFYAESNFHQAVVGKILNTQSTFFDFFNFKFVYGSAAEVVENPTYIAISEKIAQQFFPHQNPIGQTLSLAHSPYQVAGVYQLDQKATIMPDIVLMNMEWNDEVEPALWQENGGGLLVKVKETTDIQNIESNLVSLIENNQDQVFDTQEQVGQYNVFLSPLKEGRFISKQTALLEGRTKVETLMLLIGCSVLIFLLAILNYINLNQAGILSRLKEFQVRMMLGSTKRQLLLQIGFETLLNVLIALGIALILIEFSMPIYNTFLHKAIAIKHQVLWSGIVFVICIVVLLAGGILSLYATRLVRQLYQVKAYRKRSKGLRLRKGSLFIQMMIAFFFVVGGWIIAKQVHFMEEKPRGFEGDHVVQVKLFTQQIRRKLYRNDKLIQEIQRIEGIKNVALSTVAYEDKSIKTKYTAYYGMRKIPDFVMEGIDEEYIDMVGFEKVAYRPIEVDSLPKVWINEQFVAQMGVTAEEALGNVISYDRNTYLIEGVIKNYFSNGFEEAVQPLLLFQWKDIDFLPYGLNYLSIALDEKANKIETLERLHAYWIVNIDYEYPFQYQTISEQFKINYQHVESQKRMFMIWDIAVVFMALFGLYASLSLYLEQKQKEIIIRKMVGARTYELFFLLGKPFLVAVVVACLVAAYPVYWIMNTWLHKFTYKYEIEGYPFVFSFFLLVGLVCFIIWRKVRIATRVDFIKHIKYE</sequence>
<feature type="transmembrane region" description="Helical" evidence="6">
    <location>
        <begin position="280"/>
        <end position="301"/>
    </location>
</feature>
<dbReference type="AlphaFoldDB" id="A0A9Q6Z4B0"/>
<dbReference type="InterPro" id="IPR050250">
    <property type="entry name" value="Macrolide_Exporter_MacB"/>
</dbReference>
<feature type="transmembrane region" description="Helical" evidence="6">
    <location>
        <begin position="326"/>
        <end position="349"/>
    </location>
</feature>
<dbReference type="GeneID" id="93529205"/>
<proteinExistence type="predicted"/>
<feature type="domain" description="ABC3 transporter permease C-terminal" evidence="7">
    <location>
        <begin position="287"/>
        <end position="394"/>
    </location>
</feature>
<feature type="transmembrane region" description="Helical" evidence="6">
    <location>
        <begin position="714"/>
        <end position="737"/>
    </location>
</feature>
<keyword evidence="2" id="KW-1003">Cell membrane</keyword>
<keyword evidence="3 6" id="KW-0812">Transmembrane</keyword>
<feature type="transmembrane region" description="Helical" evidence="6">
    <location>
        <begin position="369"/>
        <end position="398"/>
    </location>
</feature>
<dbReference type="GO" id="GO:0005886">
    <property type="term" value="C:plasma membrane"/>
    <property type="evidence" value="ECO:0007669"/>
    <property type="project" value="UniProtKB-SubCell"/>
</dbReference>
<dbReference type="EMBL" id="CP068108">
    <property type="protein sequence ID" value="QQT99680.1"/>
    <property type="molecule type" value="Genomic_DNA"/>
</dbReference>
<reference evidence="9 10" key="1">
    <citation type="submission" date="2021-01" db="EMBL/GenBank/DDBJ databases">
        <title>FDA dAtabase for Regulatory Grade micrObial Sequences (FDA-ARGOS): Supporting development and validation of Infectious Disease Dx tests.</title>
        <authorList>
            <person name="Sproer C."/>
            <person name="Gronow S."/>
            <person name="Severitt S."/>
            <person name="Schroder I."/>
            <person name="Tallon L."/>
            <person name="Sadzewicz L."/>
            <person name="Zhao X."/>
            <person name="Boylan J."/>
            <person name="Ott S."/>
            <person name="Bowen H."/>
            <person name="Vavikolanu K."/>
            <person name="Mehta A."/>
            <person name="Aluvathingal J."/>
            <person name="Nadendla S."/>
            <person name="Lowell S."/>
            <person name="Myers T."/>
            <person name="Yan Y."/>
            <person name="Sichtig H."/>
        </authorList>
    </citation>
    <scope>NUCLEOTIDE SEQUENCE [LARGE SCALE GENOMIC DNA]</scope>
    <source>
        <strain evidence="9 10">FDAARGOS_1131</strain>
    </source>
</reference>
<keyword evidence="5 6" id="KW-0472">Membrane</keyword>
<organism evidence="9 10">
    <name type="scientific">Myroides odoratus</name>
    <name type="common">Flavobacterium odoratum</name>
    <dbReference type="NCBI Taxonomy" id="256"/>
    <lineage>
        <taxon>Bacteria</taxon>
        <taxon>Pseudomonadati</taxon>
        <taxon>Bacteroidota</taxon>
        <taxon>Flavobacteriia</taxon>
        <taxon>Flavobacteriales</taxon>
        <taxon>Flavobacteriaceae</taxon>
        <taxon>Myroides</taxon>
    </lineage>
</organism>
<evidence type="ECO:0000256" key="3">
    <source>
        <dbReference type="ARBA" id="ARBA00022692"/>
    </source>
</evidence>
<evidence type="ECO:0000313" key="9">
    <source>
        <dbReference type="EMBL" id="QQT99680.1"/>
    </source>
</evidence>
<gene>
    <name evidence="9" type="ORF">I6I88_16115</name>
</gene>
<protein>
    <submittedName>
        <fullName evidence="9">ABC transporter permease</fullName>
    </submittedName>
</protein>
<dbReference type="RefSeq" id="WP_002987927.1">
    <property type="nucleotide sequence ID" value="NZ_CP068108.1"/>
</dbReference>
<evidence type="ECO:0000256" key="4">
    <source>
        <dbReference type="ARBA" id="ARBA00022989"/>
    </source>
</evidence>
<name>A0A9Q6Z4B0_MYROD</name>
<dbReference type="PANTHER" id="PTHR30572">
    <property type="entry name" value="MEMBRANE COMPONENT OF TRANSPORTER-RELATED"/>
    <property type="match status" value="1"/>
</dbReference>
<evidence type="ECO:0000256" key="6">
    <source>
        <dbReference type="SAM" id="Phobius"/>
    </source>
</evidence>
<evidence type="ECO:0000256" key="2">
    <source>
        <dbReference type="ARBA" id="ARBA00022475"/>
    </source>
</evidence>
<comment type="subcellular location">
    <subcellularLocation>
        <location evidence="1">Cell membrane</location>
        <topology evidence="1">Multi-pass membrane protein</topology>
    </subcellularLocation>
</comment>
<accession>A0A9Q6Z4B0</accession>
<evidence type="ECO:0000256" key="1">
    <source>
        <dbReference type="ARBA" id="ARBA00004651"/>
    </source>
</evidence>
<dbReference type="InterPro" id="IPR003838">
    <property type="entry name" value="ABC3_permease_C"/>
</dbReference>
<dbReference type="InterPro" id="IPR025857">
    <property type="entry name" value="MacB_PCD"/>
</dbReference>
<keyword evidence="4 6" id="KW-1133">Transmembrane helix</keyword>
<evidence type="ECO:0000259" key="8">
    <source>
        <dbReference type="Pfam" id="PF12704"/>
    </source>
</evidence>
<evidence type="ECO:0000313" key="10">
    <source>
        <dbReference type="Proteomes" id="UP000596202"/>
    </source>
</evidence>
<feature type="domain" description="ABC3 transporter permease C-terminal" evidence="7">
    <location>
        <begin position="678"/>
        <end position="775"/>
    </location>
</feature>
<dbReference type="PANTHER" id="PTHR30572:SF18">
    <property type="entry name" value="ABC-TYPE MACROLIDE FAMILY EXPORT SYSTEM PERMEASE COMPONENT 2"/>
    <property type="match status" value="1"/>
</dbReference>
<evidence type="ECO:0000259" key="7">
    <source>
        <dbReference type="Pfam" id="PF02687"/>
    </source>
</evidence>
<evidence type="ECO:0000256" key="5">
    <source>
        <dbReference type="ARBA" id="ARBA00023136"/>
    </source>
</evidence>
<feature type="transmembrane region" description="Helical" evidence="6">
    <location>
        <begin position="17"/>
        <end position="41"/>
    </location>
</feature>
<feature type="transmembrane region" description="Helical" evidence="6">
    <location>
        <begin position="419"/>
        <end position="439"/>
    </location>
</feature>
<feature type="domain" description="MacB-like periplasmic core" evidence="8">
    <location>
        <begin position="23"/>
        <end position="230"/>
    </location>
</feature>